<dbReference type="Gene3D" id="1.10.10.60">
    <property type="entry name" value="Homeodomain-like"/>
    <property type="match status" value="1"/>
</dbReference>
<dbReference type="SUPFAM" id="SSF48498">
    <property type="entry name" value="Tetracyclin repressor-like, C-terminal domain"/>
    <property type="match status" value="1"/>
</dbReference>
<reference evidence="6" key="1">
    <citation type="submission" date="2016-10" db="EMBL/GenBank/DDBJ databases">
        <authorList>
            <person name="Varghese N."/>
            <person name="Submissions S."/>
        </authorList>
    </citation>
    <scope>NUCLEOTIDE SEQUENCE [LARGE SCALE GENOMIC DNA]</scope>
    <source>
        <strain evidence="6">DSM 44234</strain>
    </source>
</reference>
<dbReference type="InterPro" id="IPR025996">
    <property type="entry name" value="MT1864/Rv1816-like_C"/>
</dbReference>
<keyword evidence="2" id="KW-0238">DNA-binding</keyword>
<evidence type="ECO:0000256" key="2">
    <source>
        <dbReference type="ARBA" id="ARBA00023125"/>
    </source>
</evidence>
<proteinExistence type="predicted"/>
<dbReference type="PANTHER" id="PTHR30055:SF151">
    <property type="entry name" value="TRANSCRIPTIONAL REGULATORY PROTEIN"/>
    <property type="match status" value="1"/>
</dbReference>
<sequence length="190" mass="19979">MPRQRTRTPEVANGIAAAALEIVRAEGADGLTTRRAAAAACTNIAALNQLFGNRDGLVNAVALRGFALLVETLPQAEGPPREVLAAWADAYRRFAADEPALIDVMFARPLTGPIPPDHPVHECRRVLVDAFAAHTGSTDTADVEALALGFGALLEGLATKDRHGLLGPTADARDRAWRLALAAYADGAAR</sequence>
<dbReference type="RefSeq" id="WP_068740988.1">
    <property type="nucleotide sequence ID" value="NZ_FNSA01000003.1"/>
</dbReference>
<accession>A0A1H4NVF3</accession>
<dbReference type="Pfam" id="PF13305">
    <property type="entry name" value="TetR_C_33"/>
    <property type="match status" value="1"/>
</dbReference>
<evidence type="ECO:0000313" key="5">
    <source>
        <dbReference type="EMBL" id="SEB98652.1"/>
    </source>
</evidence>
<gene>
    <name evidence="5" type="ORF">SAMN04489793_1270</name>
</gene>
<keyword evidence="6" id="KW-1185">Reference proteome</keyword>
<dbReference type="EMBL" id="FNSA01000003">
    <property type="protein sequence ID" value="SEB98652.1"/>
    <property type="molecule type" value="Genomic_DNA"/>
</dbReference>
<dbReference type="Proteomes" id="UP000182241">
    <property type="component" value="Unassembled WGS sequence"/>
</dbReference>
<dbReference type="SUPFAM" id="SSF46689">
    <property type="entry name" value="Homeodomain-like"/>
    <property type="match status" value="1"/>
</dbReference>
<dbReference type="InterPro" id="IPR009057">
    <property type="entry name" value="Homeodomain-like_sf"/>
</dbReference>
<dbReference type="AlphaFoldDB" id="A0A1H4NVF3"/>
<keyword evidence="1" id="KW-0805">Transcription regulation</keyword>
<protein>
    <submittedName>
        <fullName evidence="5">Regulatory protein, tetR family</fullName>
    </submittedName>
</protein>
<dbReference type="InterPro" id="IPR036271">
    <property type="entry name" value="Tet_transcr_reg_TetR-rel_C_sf"/>
</dbReference>
<dbReference type="InterPro" id="IPR050109">
    <property type="entry name" value="HTH-type_TetR-like_transc_reg"/>
</dbReference>
<dbReference type="GO" id="GO:0003700">
    <property type="term" value="F:DNA-binding transcription factor activity"/>
    <property type="evidence" value="ECO:0007669"/>
    <property type="project" value="TreeGrafter"/>
</dbReference>
<keyword evidence="3" id="KW-0804">Transcription</keyword>
<name>A0A1H4NVF3_TSUTY</name>
<dbReference type="PANTHER" id="PTHR30055">
    <property type="entry name" value="HTH-TYPE TRANSCRIPTIONAL REGULATOR RUTR"/>
    <property type="match status" value="1"/>
</dbReference>
<dbReference type="GO" id="GO:0000976">
    <property type="term" value="F:transcription cis-regulatory region binding"/>
    <property type="evidence" value="ECO:0007669"/>
    <property type="project" value="TreeGrafter"/>
</dbReference>
<evidence type="ECO:0000259" key="4">
    <source>
        <dbReference type="Pfam" id="PF13305"/>
    </source>
</evidence>
<feature type="domain" description="HTH-type transcriptional regulator MT1864/Rv1816-like C-terminal" evidence="4">
    <location>
        <begin position="84"/>
        <end position="183"/>
    </location>
</feature>
<dbReference type="OrthoDB" id="4641396at2"/>
<evidence type="ECO:0000256" key="3">
    <source>
        <dbReference type="ARBA" id="ARBA00023163"/>
    </source>
</evidence>
<dbReference type="Gene3D" id="1.10.357.10">
    <property type="entry name" value="Tetracycline Repressor, domain 2"/>
    <property type="match status" value="1"/>
</dbReference>
<dbReference type="STRING" id="57704.SAMN04489793_1270"/>
<evidence type="ECO:0000313" key="6">
    <source>
        <dbReference type="Proteomes" id="UP000182241"/>
    </source>
</evidence>
<evidence type="ECO:0000256" key="1">
    <source>
        <dbReference type="ARBA" id="ARBA00023015"/>
    </source>
</evidence>
<organism evidence="5 6">
    <name type="scientific">Tsukamurella tyrosinosolvens</name>
    <dbReference type="NCBI Taxonomy" id="57704"/>
    <lineage>
        <taxon>Bacteria</taxon>
        <taxon>Bacillati</taxon>
        <taxon>Actinomycetota</taxon>
        <taxon>Actinomycetes</taxon>
        <taxon>Mycobacteriales</taxon>
        <taxon>Tsukamurellaceae</taxon>
        <taxon>Tsukamurella</taxon>
    </lineage>
</organism>